<dbReference type="RefSeq" id="WP_346049892.1">
    <property type="nucleotide sequence ID" value="NZ_JAYGII010000002.1"/>
</dbReference>
<dbReference type="InterPro" id="IPR046162">
    <property type="entry name" value="DUF6164"/>
</dbReference>
<comment type="caution">
    <text evidence="2">The sequence shown here is derived from an EMBL/GenBank/DDBJ whole genome shotgun (WGS) entry which is preliminary data.</text>
</comment>
<gene>
    <name evidence="2" type="ORF">VCB98_01870</name>
</gene>
<feature type="transmembrane region" description="Helical" evidence="1">
    <location>
        <begin position="98"/>
        <end position="120"/>
    </location>
</feature>
<organism evidence="2 3">
    <name type="scientific">Natronospira elongata</name>
    <dbReference type="NCBI Taxonomy" id="3110268"/>
    <lineage>
        <taxon>Bacteria</taxon>
        <taxon>Pseudomonadati</taxon>
        <taxon>Pseudomonadota</taxon>
        <taxon>Gammaproteobacteria</taxon>
        <taxon>Natronospirales</taxon>
        <taxon>Natronospiraceae</taxon>
        <taxon>Natronospira</taxon>
    </lineage>
</organism>
<evidence type="ECO:0000256" key="1">
    <source>
        <dbReference type="SAM" id="Phobius"/>
    </source>
</evidence>
<protein>
    <submittedName>
        <fullName evidence="2">DUF6164 family protein</fullName>
    </submittedName>
</protein>
<proteinExistence type="predicted"/>
<accession>A0AAP6JH00</accession>
<reference evidence="2 3" key="1">
    <citation type="submission" date="2023-12" db="EMBL/GenBank/DDBJ databases">
        <title>Whole-genome sequencing of halo(alkali)philic microorganisms from hypersaline lakes.</title>
        <authorList>
            <person name="Sorokin D.Y."/>
            <person name="Merkel A.Y."/>
            <person name="Messina E."/>
            <person name="Yakimov M."/>
        </authorList>
    </citation>
    <scope>NUCLEOTIDE SEQUENCE [LARGE SCALE GENOMIC DNA]</scope>
    <source>
        <strain evidence="2 3">AB-CW1</strain>
    </source>
</reference>
<evidence type="ECO:0000313" key="3">
    <source>
        <dbReference type="Proteomes" id="UP001302316"/>
    </source>
</evidence>
<keyword evidence="1" id="KW-1133">Transmembrane helix</keyword>
<name>A0AAP6JH00_9GAMM</name>
<sequence>MGRLLLNLRHVPDDEADDVREMLEAHDIDYYETPPNRWGITVGGIWVRDRERMAEAKALMAEYQARRREQALAEREERRRAGELDTVGSFLRRQPLRVLAAIGATAFIVYLMLLPFFSLAGD</sequence>
<keyword evidence="1" id="KW-0812">Transmembrane</keyword>
<dbReference type="EMBL" id="JAYGII010000002">
    <property type="protein sequence ID" value="MEA5444564.1"/>
    <property type="molecule type" value="Genomic_DNA"/>
</dbReference>
<evidence type="ECO:0000313" key="2">
    <source>
        <dbReference type="EMBL" id="MEA5444564.1"/>
    </source>
</evidence>
<dbReference type="Proteomes" id="UP001302316">
    <property type="component" value="Unassembled WGS sequence"/>
</dbReference>
<keyword evidence="3" id="KW-1185">Reference proteome</keyword>
<keyword evidence="1" id="KW-0472">Membrane</keyword>
<dbReference type="Pfam" id="PF19661">
    <property type="entry name" value="DUF6164"/>
    <property type="match status" value="1"/>
</dbReference>
<dbReference type="AlphaFoldDB" id="A0AAP6JH00"/>